<accession>A0A1B1SA67</accession>
<dbReference type="InterPro" id="IPR027417">
    <property type="entry name" value="P-loop_NTPase"/>
</dbReference>
<evidence type="ECO:0000256" key="6">
    <source>
        <dbReference type="ARBA" id="ARBA00022840"/>
    </source>
</evidence>
<dbReference type="Gene3D" id="3.40.50.300">
    <property type="entry name" value="P-loop containing nucleotide triphosphate hydrolases"/>
    <property type="match status" value="2"/>
</dbReference>
<dbReference type="STRING" id="1796646.A4V02_08080"/>
<comment type="similarity">
    <text evidence="2 9">Belongs to the RecN family.</text>
</comment>
<feature type="domain" description="RecF/RecN/SMC N-terminal" evidence="11">
    <location>
        <begin position="2"/>
        <end position="509"/>
    </location>
</feature>
<evidence type="ECO:0000256" key="10">
    <source>
        <dbReference type="SAM" id="Coils"/>
    </source>
</evidence>
<accession>A0A1Z2XIF8</accession>
<evidence type="ECO:0000256" key="4">
    <source>
        <dbReference type="ARBA" id="ARBA00022741"/>
    </source>
</evidence>
<evidence type="ECO:0000256" key="7">
    <source>
        <dbReference type="ARBA" id="ARBA00023204"/>
    </source>
</evidence>
<evidence type="ECO:0000259" key="11">
    <source>
        <dbReference type="Pfam" id="PF02463"/>
    </source>
</evidence>
<keyword evidence="7 9" id="KW-0234">DNA repair</keyword>
<protein>
    <recommendedName>
        <fullName evidence="3 9">DNA repair protein RecN</fullName>
    </recommendedName>
    <alternativeName>
        <fullName evidence="8 9">Recombination protein N</fullName>
    </alternativeName>
</protein>
<evidence type="ECO:0000313" key="13">
    <source>
        <dbReference type="Proteomes" id="UP000186351"/>
    </source>
</evidence>
<dbReference type="GO" id="GO:0043590">
    <property type="term" value="C:bacterial nucleoid"/>
    <property type="evidence" value="ECO:0007669"/>
    <property type="project" value="TreeGrafter"/>
</dbReference>
<evidence type="ECO:0000256" key="2">
    <source>
        <dbReference type="ARBA" id="ARBA00009441"/>
    </source>
</evidence>
<dbReference type="InterPro" id="IPR003395">
    <property type="entry name" value="RecF/RecN/SMC_N"/>
</dbReference>
<evidence type="ECO:0000256" key="5">
    <source>
        <dbReference type="ARBA" id="ARBA00022763"/>
    </source>
</evidence>
<keyword evidence="6" id="KW-0067">ATP-binding</keyword>
<dbReference type="PANTHER" id="PTHR11059:SF0">
    <property type="entry name" value="DNA REPAIR PROTEIN RECN"/>
    <property type="match status" value="1"/>
</dbReference>
<dbReference type="OrthoDB" id="9806954at2"/>
<dbReference type="GO" id="GO:0005524">
    <property type="term" value="F:ATP binding"/>
    <property type="evidence" value="ECO:0007669"/>
    <property type="project" value="UniProtKB-KW"/>
</dbReference>
<evidence type="ECO:0000256" key="8">
    <source>
        <dbReference type="ARBA" id="ARBA00033408"/>
    </source>
</evidence>
<organism evidence="12 13">
    <name type="scientific">Muribaculum intestinale</name>
    <dbReference type="NCBI Taxonomy" id="1796646"/>
    <lineage>
        <taxon>Bacteria</taxon>
        <taxon>Pseudomonadati</taxon>
        <taxon>Bacteroidota</taxon>
        <taxon>Bacteroidia</taxon>
        <taxon>Bacteroidales</taxon>
        <taxon>Muribaculaceae</taxon>
        <taxon>Muribaculum</taxon>
    </lineage>
</organism>
<feature type="coiled-coil region" evidence="10">
    <location>
        <begin position="320"/>
        <end position="368"/>
    </location>
</feature>
<dbReference type="RefSeq" id="WP_068960995.1">
    <property type="nucleotide sequence ID" value="NZ_CAJTAP010000036.1"/>
</dbReference>
<keyword evidence="4" id="KW-0547">Nucleotide-binding</keyword>
<dbReference type="PANTHER" id="PTHR11059">
    <property type="entry name" value="DNA REPAIR PROTEIN RECN"/>
    <property type="match status" value="1"/>
</dbReference>
<dbReference type="GO" id="GO:0009432">
    <property type="term" value="P:SOS response"/>
    <property type="evidence" value="ECO:0007669"/>
    <property type="project" value="TreeGrafter"/>
</dbReference>
<evidence type="ECO:0000256" key="9">
    <source>
        <dbReference type="PIRNR" id="PIRNR003128"/>
    </source>
</evidence>
<dbReference type="SUPFAM" id="SSF52540">
    <property type="entry name" value="P-loop containing nucleoside triphosphate hydrolases"/>
    <property type="match status" value="1"/>
</dbReference>
<dbReference type="FunFam" id="3.40.50.300:FF:000319">
    <property type="entry name" value="DNA repair protein RecN"/>
    <property type="match status" value="1"/>
</dbReference>
<dbReference type="NCBIfam" id="NF008121">
    <property type="entry name" value="PRK10869.1"/>
    <property type="match status" value="1"/>
</dbReference>
<dbReference type="KEGG" id="pary:A4V02_08080"/>
<dbReference type="Pfam" id="PF02463">
    <property type="entry name" value="SMC_N"/>
    <property type="match status" value="1"/>
</dbReference>
<sequence>MLRSLHISNYALIDTVDITFHNGLNIITGETGAGKSIMLGALSLILGERADLKAVRDSGRKSVIEATFELHDYKRLKEYCVANDIEWDDNVCILRREIAPAGRSRAFINDSPVTLDLLSHVAMLLVDIHSQHNNRLLASPEFQLSIIDTLAGNEQLLADYSRRFVAYRRALKRLRDTKKLIEQNRQDEDFTRFQLEQLDAMNLEAGEQDQLEKDRDVLANITEIKSTLGGALDSLSNGTSNAIALLGDAMEYCEQLSQVLDDADNIVERLNTVHIELRDIADTLSDFDRDLNADPDELEAVEQRLNDIYSLQSKHHVSSVEALIELRENFRIKLSSLENSSYTIEELEKEARRAKAAAKEIAAELTRRRTEEARRFEKLLCDTASPLGMKNLRAQVEITTGDMSSTGMDTVEFKFAFNKNQPLMPVGSTASGGEISRLMLSVKSIIASRMQLPSIIFDEIDTGVSGDVANRMGLMMRDISRSIQVMAITHLPQVAALGNAHYKVYKIDDEDATHTHIRQLDREQRIDEIAVMLSGSTVDAAARANALSLLSASNN</sequence>
<gene>
    <name evidence="12" type="ORF">A4V02_08080</name>
</gene>
<dbReference type="InterPro" id="IPR004604">
    <property type="entry name" value="DNA_recomb/repair_RecN"/>
</dbReference>
<evidence type="ECO:0000313" key="12">
    <source>
        <dbReference type="EMBL" id="ANU63689.1"/>
    </source>
</evidence>
<dbReference type="GeneID" id="65536815"/>
<evidence type="ECO:0000256" key="3">
    <source>
        <dbReference type="ARBA" id="ARBA00021315"/>
    </source>
</evidence>
<keyword evidence="5 9" id="KW-0227">DNA damage</keyword>
<keyword evidence="10" id="KW-0175">Coiled coil</keyword>
<dbReference type="Proteomes" id="UP000186351">
    <property type="component" value="Chromosome"/>
</dbReference>
<dbReference type="PIRSF" id="PIRSF003128">
    <property type="entry name" value="RecN"/>
    <property type="match status" value="1"/>
</dbReference>
<dbReference type="CDD" id="cd03241">
    <property type="entry name" value="ABC_RecN"/>
    <property type="match status" value="2"/>
</dbReference>
<dbReference type="AlphaFoldDB" id="A0A1B1SA67"/>
<evidence type="ECO:0000256" key="1">
    <source>
        <dbReference type="ARBA" id="ARBA00003618"/>
    </source>
</evidence>
<comment type="function">
    <text evidence="1 9">May be involved in recombinational repair of damaged DNA.</text>
</comment>
<dbReference type="NCBIfam" id="TIGR00634">
    <property type="entry name" value="recN"/>
    <property type="match status" value="1"/>
</dbReference>
<keyword evidence="13" id="KW-1185">Reference proteome</keyword>
<reference evidence="13" key="1">
    <citation type="submission" date="2016-04" db="EMBL/GenBank/DDBJ databases">
        <title>Complete Genome Sequences of Twelve Strains of a Stable Defined Moderately Diverse Mouse Microbiota 2 (sDMDMm2).</title>
        <authorList>
            <person name="Uchimura Y."/>
            <person name="Wyss M."/>
            <person name="Brugiroux S."/>
            <person name="Limenitakis J.P."/>
            <person name="Stecher B."/>
            <person name="McCoy K.D."/>
            <person name="Macpherson A.J."/>
        </authorList>
    </citation>
    <scope>NUCLEOTIDE SEQUENCE [LARGE SCALE GENOMIC DNA]</scope>
    <source>
        <strain evidence="13">YL27</strain>
    </source>
</reference>
<dbReference type="GO" id="GO:0006281">
    <property type="term" value="P:DNA repair"/>
    <property type="evidence" value="ECO:0007669"/>
    <property type="project" value="UniProtKB-KW"/>
</dbReference>
<proteinExistence type="inferred from homology"/>
<name>A0A1B1SA67_9BACT</name>
<dbReference type="EMBL" id="CP015402">
    <property type="protein sequence ID" value="ANU63689.1"/>
    <property type="molecule type" value="Genomic_DNA"/>
</dbReference>
<dbReference type="GO" id="GO:0006310">
    <property type="term" value="P:DNA recombination"/>
    <property type="evidence" value="ECO:0007669"/>
    <property type="project" value="InterPro"/>
</dbReference>